<sequence length="123" mass="14005">MTLEGIYDKVALLGITPRSSAPDPFHPVLNQVVIRPPLVLCPSNYPGVPLNTLWKVLSLEYNIQGDFPWSAVHASMTVKRFFLFPIVLILNVVVPQWHLIGNTNLRQVIFELDHLFYKKALEL</sequence>
<proteinExistence type="predicted"/>
<protein>
    <submittedName>
        <fullName evidence="2">Uncharacterized protein</fullName>
    </submittedName>
</protein>
<keyword evidence="1" id="KW-0812">Transmembrane</keyword>
<evidence type="ECO:0000256" key="1">
    <source>
        <dbReference type="SAM" id="Phobius"/>
    </source>
</evidence>
<keyword evidence="1" id="KW-1133">Transmembrane helix</keyword>
<evidence type="ECO:0000313" key="2">
    <source>
        <dbReference type="EMBL" id="KAH3778353.1"/>
    </source>
</evidence>
<evidence type="ECO:0000313" key="3">
    <source>
        <dbReference type="Proteomes" id="UP000828390"/>
    </source>
</evidence>
<dbReference type="AlphaFoldDB" id="A0A9D4INU7"/>
<organism evidence="2 3">
    <name type="scientific">Dreissena polymorpha</name>
    <name type="common">Zebra mussel</name>
    <name type="synonym">Mytilus polymorpha</name>
    <dbReference type="NCBI Taxonomy" id="45954"/>
    <lineage>
        <taxon>Eukaryota</taxon>
        <taxon>Metazoa</taxon>
        <taxon>Spiralia</taxon>
        <taxon>Lophotrochozoa</taxon>
        <taxon>Mollusca</taxon>
        <taxon>Bivalvia</taxon>
        <taxon>Autobranchia</taxon>
        <taxon>Heteroconchia</taxon>
        <taxon>Euheterodonta</taxon>
        <taxon>Imparidentia</taxon>
        <taxon>Neoheterodontei</taxon>
        <taxon>Myida</taxon>
        <taxon>Dreissenoidea</taxon>
        <taxon>Dreissenidae</taxon>
        <taxon>Dreissena</taxon>
    </lineage>
</organism>
<comment type="caution">
    <text evidence="2">The sequence shown here is derived from an EMBL/GenBank/DDBJ whole genome shotgun (WGS) entry which is preliminary data.</text>
</comment>
<keyword evidence="3" id="KW-1185">Reference proteome</keyword>
<reference evidence="2" key="1">
    <citation type="journal article" date="2019" name="bioRxiv">
        <title>The Genome of the Zebra Mussel, Dreissena polymorpha: A Resource for Invasive Species Research.</title>
        <authorList>
            <person name="McCartney M.A."/>
            <person name="Auch B."/>
            <person name="Kono T."/>
            <person name="Mallez S."/>
            <person name="Zhang Y."/>
            <person name="Obille A."/>
            <person name="Becker A."/>
            <person name="Abrahante J.E."/>
            <person name="Garbe J."/>
            <person name="Badalamenti J.P."/>
            <person name="Herman A."/>
            <person name="Mangelson H."/>
            <person name="Liachko I."/>
            <person name="Sullivan S."/>
            <person name="Sone E.D."/>
            <person name="Koren S."/>
            <person name="Silverstein K.A.T."/>
            <person name="Beckman K.B."/>
            <person name="Gohl D.M."/>
        </authorList>
    </citation>
    <scope>NUCLEOTIDE SEQUENCE</scope>
    <source>
        <strain evidence="2">Duluth1</strain>
        <tissue evidence="2">Whole animal</tissue>
    </source>
</reference>
<name>A0A9D4INU7_DREPO</name>
<accession>A0A9D4INU7</accession>
<feature type="transmembrane region" description="Helical" evidence="1">
    <location>
        <begin position="81"/>
        <end position="100"/>
    </location>
</feature>
<gene>
    <name evidence="2" type="ORF">DPMN_179808</name>
</gene>
<dbReference type="EMBL" id="JAIWYP010000009">
    <property type="protein sequence ID" value="KAH3778353.1"/>
    <property type="molecule type" value="Genomic_DNA"/>
</dbReference>
<reference evidence="2" key="2">
    <citation type="submission" date="2020-11" db="EMBL/GenBank/DDBJ databases">
        <authorList>
            <person name="McCartney M.A."/>
            <person name="Auch B."/>
            <person name="Kono T."/>
            <person name="Mallez S."/>
            <person name="Becker A."/>
            <person name="Gohl D.M."/>
            <person name="Silverstein K.A.T."/>
            <person name="Koren S."/>
            <person name="Bechman K.B."/>
            <person name="Herman A."/>
            <person name="Abrahante J.E."/>
            <person name="Garbe J."/>
        </authorList>
    </citation>
    <scope>NUCLEOTIDE SEQUENCE</scope>
    <source>
        <strain evidence="2">Duluth1</strain>
        <tissue evidence="2">Whole animal</tissue>
    </source>
</reference>
<dbReference type="Proteomes" id="UP000828390">
    <property type="component" value="Unassembled WGS sequence"/>
</dbReference>
<keyword evidence="1" id="KW-0472">Membrane</keyword>